<comment type="caution">
    <text evidence="1">The sequence shown here is derived from an EMBL/GenBank/DDBJ whole genome shotgun (WGS) entry which is preliminary data.</text>
</comment>
<evidence type="ECO:0008006" key="3">
    <source>
        <dbReference type="Google" id="ProtNLM"/>
    </source>
</evidence>
<keyword evidence="2" id="KW-1185">Reference proteome</keyword>
<protein>
    <recommendedName>
        <fullName evidence="3">Dihydroxy-acid dehydratase</fullName>
    </recommendedName>
</protein>
<name>A0ABW2UQY4_9RHOB</name>
<dbReference type="PROSITE" id="PS51257">
    <property type="entry name" value="PROKAR_LIPOPROTEIN"/>
    <property type="match status" value="1"/>
</dbReference>
<evidence type="ECO:0000313" key="2">
    <source>
        <dbReference type="Proteomes" id="UP001596516"/>
    </source>
</evidence>
<accession>A0ABW2UQY4</accession>
<organism evidence="1 2">
    <name type="scientific">Plastorhodobacter daqingensis</name>
    <dbReference type="NCBI Taxonomy" id="1387281"/>
    <lineage>
        <taxon>Bacteria</taxon>
        <taxon>Pseudomonadati</taxon>
        <taxon>Pseudomonadota</taxon>
        <taxon>Alphaproteobacteria</taxon>
        <taxon>Rhodobacterales</taxon>
        <taxon>Paracoccaceae</taxon>
        <taxon>Plastorhodobacter</taxon>
    </lineage>
</organism>
<dbReference type="Proteomes" id="UP001596516">
    <property type="component" value="Unassembled WGS sequence"/>
</dbReference>
<reference evidence="2" key="1">
    <citation type="journal article" date="2019" name="Int. J. Syst. Evol. Microbiol.">
        <title>The Global Catalogue of Microorganisms (GCM) 10K type strain sequencing project: providing services to taxonomists for standard genome sequencing and annotation.</title>
        <authorList>
            <consortium name="The Broad Institute Genomics Platform"/>
            <consortium name="The Broad Institute Genome Sequencing Center for Infectious Disease"/>
            <person name="Wu L."/>
            <person name="Ma J."/>
        </authorList>
    </citation>
    <scope>NUCLEOTIDE SEQUENCE [LARGE SCALE GENOMIC DNA]</scope>
    <source>
        <strain evidence="2">CGMCC 1.12750</strain>
    </source>
</reference>
<sequence>MSRALVLAAAVGLSGCMEGVPQAASVDVPARVAVAEGLIIVAGPRGYCVDLGASRDTAEGALVVLGSCAAIAQDPALPQPDMAAVLTAAVSAPGRGMKVRESAAALGQYFRSDGGRAALARSGRAADVTILEDFSRGGAYYLRLRDVGAAPGPAFEPDYWRALIDIGDRIITLSVLAPKGRPISRDDGLETLSGFLQRILSENRGIMAGNTLRADVGVDTG</sequence>
<gene>
    <name evidence="1" type="ORF">ACFQXB_16785</name>
</gene>
<evidence type="ECO:0000313" key="1">
    <source>
        <dbReference type="EMBL" id="MFC7705839.1"/>
    </source>
</evidence>
<dbReference type="EMBL" id="JBHTFQ010000010">
    <property type="protein sequence ID" value="MFC7705839.1"/>
    <property type="molecule type" value="Genomic_DNA"/>
</dbReference>
<dbReference type="RefSeq" id="WP_377406141.1">
    <property type="nucleotide sequence ID" value="NZ_JBHTFQ010000010.1"/>
</dbReference>
<proteinExistence type="predicted"/>